<evidence type="ECO:0000256" key="1">
    <source>
        <dbReference type="SAM" id="MobiDB-lite"/>
    </source>
</evidence>
<feature type="non-terminal residue" evidence="2">
    <location>
        <position position="1"/>
    </location>
</feature>
<sequence>SCPTCGLEVDRDQNASWNILQDGVELVNAGEAEADTESFGCFESAYIGNGLAEVTPAKTATAVLANGGSFEPLVVSASRVVESGSPTRKQGSPTLNERATAVVASE</sequence>
<reference evidence="2 3" key="1">
    <citation type="submission" date="2022-09" db="EMBL/GenBank/DDBJ databases">
        <title>Enrichment on poylsaccharides allowed isolation of novel metabolic and taxonomic groups of Haloarchaea.</title>
        <authorList>
            <person name="Sorokin D.Y."/>
            <person name="Elcheninov A.G."/>
            <person name="Khizhniak T.V."/>
            <person name="Kolganova T.V."/>
            <person name="Kublanov I.V."/>
        </authorList>
    </citation>
    <scope>NUCLEOTIDE SEQUENCE [LARGE SCALE GENOMIC DNA]</scope>
    <source>
        <strain evidence="2 3">AArc-m2/3/4</strain>
    </source>
</reference>
<proteinExistence type="predicted"/>
<organism evidence="2 3">
    <name type="scientific">Natronoglomus mannanivorans</name>
    <dbReference type="NCBI Taxonomy" id="2979990"/>
    <lineage>
        <taxon>Archaea</taxon>
        <taxon>Methanobacteriati</taxon>
        <taxon>Methanobacteriota</taxon>
        <taxon>Stenosarchaea group</taxon>
        <taxon>Halobacteria</taxon>
        <taxon>Halobacteriales</taxon>
        <taxon>Natrialbaceae</taxon>
        <taxon>Natronoglomus</taxon>
    </lineage>
</organism>
<feature type="region of interest" description="Disordered" evidence="1">
    <location>
        <begin position="81"/>
        <end position="106"/>
    </location>
</feature>
<keyword evidence="3" id="KW-1185">Reference proteome</keyword>
<comment type="caution">
    <text evidence="2">The sequence shown here is derived from an EMBL/GenBank/DDBJ whole genome shotgun (WGS) entry which is preliminary data.</text>
</comment>
<evidence type="ECO:0000313" key="2">
    <source>
        <dbReference type="EMBL" id="MCU4974251.1"/>
    </source>
</evidence>
<protein>
    <submittedName>
        <fullName evidence="2">Transposase</fullName>
    </submittedName>
</protein>
<accession>A0ABT2QH87</accession>
<gene>
    <name evidence="2" type="ORF">OB955_16110</name>
</gene>
<evidence type="ECO:0000313" key="3">
    <source>
        <dbReference type="Proteomes" id="UP001320972"/>
    </source>
</evidence>
<name>A0ABT2QH87_9EURY</name>
<dbReference type="Proteomes" id="UP001320972">
    <property type="component" value="Unassembled WGS sequence"/>
</dbReference>
<dbReference type="EMBL" id="JAOPKB010000010">
    <property type="protein sequence ID" value="MCU4974251.1"/>
    <property type="molecule type" value="Genomic_DNA"/>
</dbReference>
<feature type="compositionally biased region" description="Polar residues" evidence="1">
    <location>
        <begin position="84"/>
        <end position="97"/>
    </location>
</feature>